<dbReference type="NCBIfam" id="TIGR00172">
    <property type="entry name" value="maf"/>
    <property type="match status" value="1"/>
</dbReference>
<dbReference type="GO" id="GO:0009117">
    <property type="term" value="P:nucleotide metabolic process"/>
    <property type="evidence" value="ECO:0007669"/>
    <property type="project" value="UniProtKB-KW"/>
</dbReference>
<keyword evidence="4" id="KW-0963">Cytoplasm</keyword>
<dbReference type="RefSeq" id="WP_074737521.1">
    <property type="nucleotide sequence ID" value="NZ_FNNP01000005.1"/>
</dbReference>
<comment type="caution">
    <text evidence="4">Lacks conserved residue(s) required for the propagation of feature annotation.</text>
</comment>
<dbReference type="PANTHER" id="PTHR43213">
    <property type="entry name" value="BIFUNCTIONAL DTTP/UTP PYROPHOSPHATASE/METHYLTRANSFERASE PROTEIN-RELATED"/>
    <property type="match status" value="1"/>
</dbReference>
<dbReference type="PANTHER" id="PTHR43213:SF5">
    <property type="entry name" value="BIFUNCTIONAL DTTP_UTP PYROPHOSPHATASE_METHYLTRANSFERASE PROTEIN-RELATED"/>
    <property type="match status" value="1"/>
</dbReference>
<dbReference type="InterPro" id="IPR029001">
    <property type="entry name" value="ITPase-like_fam"/>
</dbReference>
<comment type="subcellular location">
    <subcellularLocation>
        <location evidence="4">Cytoplasm</location>
    </subcellularLocation>
</comment>
<organism evidence="5 6">
    <name type="scientific">Ruegeria halocynthiae</name>
    <dbReference type="NCBI Taxonomy" id="985054"/>
    <lineage>
        <taxon>Bacteria</taxon>
        <taxon>Pseudomonadati</taxon>
        <taxon>Pseudomonadota</taxon>
        <taxon>Alphaproteobacteria</taxon>
        <taxon>Rhodobacterales</taxon>
        <taxon>Roseobacteraceae</taxon>
        <taxon>Ruegeria</taxon>
    </lineage>
</organism>
<keyword evidence="2 4" id="KW-0378">Hydrolase</keyword>
<dbReference type="HAMAP" id="MF_00528">
    <property type="entry name" value="Maf"/>
    <property type="match status" value="1"/>
</dbReference>
<dbReference type="EC" id="3.6.1.9" evidence="4"/>
<dbReference type="Gene3D" id="3.90.950.10">
    <property type="match status" value="1"/>
</dbReference>
<protein>
    <recommendedName>
        <fullName evidence="4">Nucleoside triphosphate pyrophosphatase</fullName>
        <ecNumber evidence="4">3.6.1.9</ecNumber>
    </recommendedName>
    <alternativeName>
        <fullName evidence="4">Nucleotide pyrophosphatase</fullName>
        <shortName evidence="4">Nucleotide PPase</shortName>
    </alternativeName>
</protein>
<keyword evidence="3 4" id="KW-0546">Nucleotide metabolism</keyword>
<keyword evidence="6" id="KW-1185">Reference proteome</keyword>
<gene>
    <name evidence="5" type="ORF">SAMN05444358_105141</name>
</gene>
<dbReference type="InterPro" id="IPR003697">
    <property type="entry name" value="Maf-like"/>
</dbReference>
<dbReference type="Proteomes" id="UP000183400">
    <property type="component" value="Unassembled WGS sequence"/>
</dbReference>
<evidence type="ECO:0000256" key="4">
    <source>
        <dbReference type="HAMAP-Rule" id="MF_00528"/>
    </source>
</evidence>
<dbReference type="eggNOG" id="COG0424">
    <property type="taxonomic scope" value="Bacteria"/>
</dbReference>
<evidence type="ECO:0000313" key="5">
    <source>
        <dbReference type="EMBL" id="SDX39801.1"/>
    </source>
</evidence>
<comment type="catalytic activity">
    <reaction evidence="4">
        <text>a ribonucleoside 5'-triphosphate + H2O = a ribonucleoside 5'-phosphate + diphosphate + H(+)</text>
        <dbReference type="Rhea" id="RHEA:23996"/>
        <dbReference type="ChEBI" id="CHEBI:15377"/>
        <dbReference type="ChEBI" id="CHEBI:15378"/>
        <dbReference type="ChEBI" id="CHEBI:33019"/>
        <dbReference type="ChEBI" id="CHEBI:58043"/>
        <dbReference type="ChEBI" id="CHEBI:61557"/>
        <dbReference type="EC" id="3.6.1.9"/>
    </reaction>
</comment>
<comment type="similarity">
    <text evidence="4">Belongs to the Maf family.</text>
</comment>
<dbReference type="CDD" id="cd00555">
    <property type="entry name" value="Maf"/>
    <property type="match status" value="1"/>
</dbReference>
<comment type="function">
    <text evidence="4">Nucleoside triphosphate pyrophosphatase. May have a dual role in cell division arrest and in preventing the incorporation of modified nucleotides into cellular nucleic acids.</text>
</comment>
<dbReference type="Pfam" id="PF02545">
    <property type="entry name" value="Maf"/>
    <property type="match status" value="1"/>
</dbReference>
<evidence type="ECO:0000256" key="1">
    <source>
        <dbReference type="ARBA" id="ARBA00001968"/>
    </source>
</evidence>
<dbReference type="GO" id="GO:0047429">
    <property type="term" value="F:nucleoside triphosphate diphosphatase activity"/>
    <property type="evidence" value="ECO:0007669"/>
    <property type="project" value="UniProtKB-EC"/>
</dbReference>
<name>A0A1H3BDT0_9RHOB</name>
<dbReference type="PIRSF" id="PIRSF006305">
    <property type="entry name" value="Maf"/>
    <property type="match status" value="1"/>
</dbReference>
<proteinExistence type="inferred from homology"/>
<dbReference type="OrthoDB" id="9813962at2"/>
<dbReference type="GO" id="GO:0005737">
    <property type="term" value="C:cytoplasm"/>
    <property type="evidence" value="ECO:0007669"/>
    <property type="project" value="UniProtKB-SubCell"/>
</dbReference>
<sequence>MTVPILLASGSSIRAQLLENAGVPFSVQIARVDEETAKRALLAEGATPRDIADALAEMKARKISDKVSGAMVLGCDQVLDLEGQLLSKPETPEDALAQLKAMRGKRHMLLSAAVIYQDGAPIWRHVGQVRLRMRASSDAYLRDYVARNWDSIRHAVGAYKLEEEGVRLFATIDGDYFNVLGMPLLELLNFLAVKGVIDQ</sequence>
<comment type="catalytic activity">
    <reaction evidence="4">
        <text>a 2'-deoxyribonucleoside 5'-triphosphate + H2O = a 2'-deoxyribonucleoside 5'-phosphate + diphosphate + H(+)</text>
        <dbReference type="Rhea" id="RHEA:44644"/>
        <dbReference type="ChEBI" id="CHEBI:15377"/>
        <dbReference type="ChEBI" id="CHEBI:15378"/>
        <dbReference type="ChEBI" id="CHEBI:33019"/>
        <dbReference type="ChEBI" id="CHEBI:61560"/>
        <dbReference type="ChEBI" id="CHEBI:65317"/>
        <dbReference type="EC" id="3.6.1.9"/>
    </reaction>
</comment>
<dbReference type="AlphaFoldDB" id="A0A1H3BDT0"/>
<accession>A0A1H3BDT0</accession>
<feature type="active site" description="Proton acceptor" evidence="4">
    <location>
        <position position="76"/>
    </location>
</feature>
<evidence type="ECO:0000313" key="6">
    <source>
        <dbReference type="Proteomes" id="UP000183400"/>
    </source>
</evidence>
<dbReference type="STRING" id="985054.SAMN05444358_105141"/>
<dbReference type="SUPFAM" id="SSF52972">
    <property type="entry name" value="ITPase-like"/>
    <property type="match status" value="1"/>
</dbReference>
<comment type="cofactor">
    <cofactor evidence="1 4">
        <name>a divalent metal cation</name>
        <dbReference type="ChEBI" id="CHEBI:60240"/>
    </cofactor>
</comment>
<evidence type="ECO:0000256" key="3">
    <source>
        <dbReference type="ARBA" id="ARBA00023080"/>
    </source>
</evidence>
<evidence type="ECO:0000256" key="2">
    <source>
        <dbReference type="ARBA" id="ARBA00022801"/>
    </source>
</evidence>
<dbReference type="EMBL" id="FNNP01000005">
    <property type="protein sequence ID" value="SDX39801.1"/>
    <property type="molecule type" value="Genomic_DNA"/>
</dbReference>
<reference evidence="6" key="1">
    <citation type="submission" date="2016-10" db="EMBL/GenBank/DDBJ databases">
        <authorList>
            <person name="Varghese N."/>
            <person name="Submissions S."/>
        </authorList>
    </citation>
    <scope>NUCLEOTIDE SEQUENCE [LARGE SCALE GENOMIC DNA]</scope>
    <source>
        <strain evidence="6">DSM 27839</strain>
    </source>
</reference>